<evidence type="ECO:0000256" key="1">
    <source>
        <dbReference type="ARBA" id="ARBA00023015"/>
    </source>
</evidence>
<dbReference type="Pfam" id="PF12852">
    <property type="entry name" value="Cupin_6"/>
    <property type="match status" value="1"/>
</dbReference>
<sequence>MTDRLAGFFNQHQLSARMFFSGTLCKDIDFDESMGGGFLHLIQKGKLTVNSSEHGSILIDQPSLLLYPRPAKHQFVFDGEVDLTCAIIDLDGGSKNVLANALPRVMLMPLDLMPSLANTLGLLFAEAEQDYCGRQAAIDRLFEYLLIQLLRYILDHHKTDIGLLAGLNDARLARAISAMHDAPGNNWSLELLAEKAGMSRARFAVHFRDTVGTTPVNHLTQCRLALAQTLLRKGKPVGLVANEVGYSNSAALTRLFKVQVGHSPKAWLKLNP</sequence>
<dbReference type="EMBL" id="AP024110">
    <property type="protein sequence ID" value="BCM23875.1"/>
    <property type="molecule type" value="Genomic_DNA"/>
</dbReference>
<dbReference type="InterPro" id="IPR032783">
    <property type="entry name" value="AraC_lig"/>
</dbReference>
<dbReference type="RefSeq" id="WP_221764452.1">
    <property type="nucleotide sequence ID" value="NZ_AP024110.1"/>
</dbReference>
<evidence type="ECO:0000256" key="2">
    <source>
        <dbReference type="ARBA" id="ARBA00023125"/>
    </source>
</evidence>
<organism evidence="5 6">
    <name type="scientific">Methyloradius palustris</name>
    <dbReference type="NCBI Taxonomy" id="2778876"/>
    <lineage>
        <taxon>Bacteria</taxon>
        <taxon>Pseudomonadati</taxon>
        <taxon>Pseudomonadota</taxon>
        <taxon>Betaproteobacteria</taxon>
        <taxon>Nitrosomonadales</taxon>
        <taxon>Methylophilaceae</taxon>
        <taxon>Methyloradius</taxon>
    </lineage>
</organism>
<dbReference type="PANTHER" id="PTHR46796">
    <property type="entry name" value="HTH-TYPE TRANSCRIPTIONAL ACTIVATOR RHAS-RELATED"/>
    <property type="match status" value="1"/>
</dbReference>
<dbReference type="PANTHER" id="PTHR46796:SF7">
    <property type="entry name" value="ARAC FAMILY TRANSCRIPTIONAL REGULATOR"/>
    <property type="match status" value="1"/>
</dbReference>
<evidence type="ECO:0000256" key="3">
    <source>
        <dbReference type="ARBA" id="ARBA00023163"/>
    </source>
</evidence>
<keyword evidence="1" id="KW-0805">Transcription regulation</keyword>
<dbReference type="GO" id="GO:0003700">
    <property type="term" value="F:DNA-binding transcription factor activity"/>
    <property type="evidence" value="ECO:0007669"/>
    <property type="project" value="InterPro"/>
</dbReference>
<protein>
    <submittedName>
        <fullName evidence="5">AraC family transcriptional regulator</fullName>
    </submittedName>
</protein>
<reference evidence="5" key="1">
    <citation type="journal article" date="2021" name="Arch. Microbiol.">
        <title>Methyloradius palustris gen. nov., sp. nov., a methanol-oxidizing bacterium isolated from snow.</title>
        <authorList>
            <person name="Miyadera T."/>
            <person name="Kojima H."/>
            <person name="Fukui M."/>
        </authorList>
    </citation>
    <scope>NUCLEOTIDE SEQUENCE</scope>
    <source>
        <strain evidence="5">Zm11</strain>
    </source>
</reference>
<keyword evidence="6" id="KW-1185">Reference proteome</keyword>
<dbReference type="Proteomes" id="UP000826722">
    <property type="component" value="Chromosome"/>
</dbReference>
<dbReference type="AlphaFoldDB" id="A0A8D5JKF7"/>
<dbReference type="SMART" id="SM00342">
    <property type="entry name" value="HTH_ARAC"/>
    <property type="match status" value="1"/>
</dbReference>
<name>A0A8D5JKF7_9PROT</name>
<accession>A0A8D5JKF7</accession>
<evidence type="ECO:0000259" key="4">
    <source>
        <dbReference type="PROSITE" id="PS01124"/>
    </source>
</evidence>
<evidence type="ECO:0000313" key="6">
    <source>
        <dbReference type="Proteomes" id="UP000826722"/>
    </source>
</evidence>
<gene>
    <name evidence="5" type="ORF">ZMTM_01340</name>
</gene>
<keyword evidence="2" id="KW-0238">DNA-binding</keyword>
<dbReference type="KEGG" id="mpau:ZMTM_01340"/>
<dbReference type="InterPro" id="IPR050204">
    <property type="entry name" value="AraC_XylS_family_regulators"/>
</dbReference>
<dbReference type="InterPro" id="IPR037923">
    <property type="entry name" value="HTH-like"/>
</dbReference>
<keyword evidence="3" id="KW-0804">Transcription</keyword>
<dbReference type="GO" id="GO:0043565">
    <property type="term" value="F:sequence-specific DNA binding"/>
    <property type="evidence" value="ECO:0007669"/>
    <property type="project" value="InterPro"/>
</dbReference>
<dbReference type="SUPFAM" id="SSF51215">
    <property type="entry name" value="Regulatory protein AraC"/>
    <property type="match status" value="1"/>
</dbReference>
<feature type="domain" description="HTH araC/xylS-type" evidence="4">
    <location>
        <begin position="173"/>
        <end position="270"/>
    </location>
</feature>
<proteinExistence type="predicted"/>
<dbReference type="Gene3D" id="1.10.10.60">
    <property type="entry name" value="Homeodomain-like"/>
    <property type="match status" value="2"/>
</dbReference>
<dbReference type="PROSITE" id="PS01124">
    <property type="entry name" value="HTH_ARAC_FAMILY_2"/>
    <property type="match status" value="1"/>
</dbReference>
<dbReference type="InterPro" id="IPR018060">
    <property type="entry name" value="HTH_AraC"/>
</dbReference>
<dbReference type="InterPro" id="IPR009057">
    <property type="entry name" value="Homeodomain-like_sf"/>
</dbReference>
<dbReference type="Pfam" id="PF12833">
    <property type="entry name" value="HTH_18"/>
    <property type="match status" value="1"/>
</dbReference>
<dbReference type="SUPFAM" id="SSF46689">
    <property type="entry name" value="Homeodomain-like"/>
    <property type="match status" value="2"/>
</dbReference>
<evidence type="ECO:0000313" key="5">
    <source>
        <dbReference type="EMBL" id="BCM23875.1"/>
    </source>
</evidence>